<evidence type="ECO:0000313" key="2">
    <source>
        <dbReference type="RefSeq" id="XP_018018804.1"/>
    </source>
</evidence>
<sequence>MESNAFKCWVVLHQLPASAVGRGWCAIPSLAQAGADVGKVTLKVSDAVAHSSVLKLPTEQIKEELMEVIYIKEEPFGAGAHSSVLKLSTEQIKEELMEVIDIKEETTL</sequence>
<dbReference type="AlphaFoldDB" id="A0A8B7NYB6"/>
<proteinExistence type="predicted"/>
<accession>A0A8B7NYB6</accession>
<dbReference type="RefSeq" id="XP_018018804.1">
    <property type="nucleotide sequence ID" value="XM_018163315.2"/>
</dbReference>
<dbReference type="Proteomes" id="UP000694843">
    <property type="component" value="Unplaced"/>
</dbReference>
<gene>
    <name evidence="2" type="primary">LOC108675317</name>
</gene>
<dbReference type="KEGG" id="hazt:108675317"/>
<protein>
    <submittedName>
        <fullName evidence="2">Uncharacterized protein LOC108675317</fullName>
    </submittedName>
</protein>
<name>A0A8B7NYB6_HYAAZ</name>
<organism evidence="1 2">
    <name type="scientific">Hyalella azteca</name>
    <name type="common">Amphipod</name>
    <dbReference type="NCBI Taxonomy" id="294128"/>
    <lineage>
        <taxon>Eukaryota</taxon>
        <taxon>Metazoa</taxon>
        <taxon>Ecdysozoa</taxon>
        <taxon>Arthropoda</taxon>
        <taxon>Crustacea</taxon>
        <taxon>Multicrustacea</taxon>
        <taxon>Malacostraca</taxon>
        <taxon>Eumalacostraca</taxon>
        <taxon>Peracarida</taxon>
        <taxon>Amphipoda</taxon>
        <taxon>Senticaudata</taxon>
        <taxon>Talitrida</taxon>
        <taxon>Talitroidea</taxon>
        <taxon>Hyalellidae</taxon>
        <taxon>Hyalella</taxon>
    </lineage>
</organism>
<reference evidence="2" key="1">
    <citation type="submission" date="2025-08" db="UniProtKB">
        <authorList>
            <consortium name="RefSeq"/>
        </authorList>
    </citation>
    <scope>IDENTIFICATION</scope>
    <source>
        <tissue evidence="2">Whole organism</tissue>
    </source>
</reference>
<dbReference type="GeneID" id="108675317"/>
<keyword evidence="1" id="KW-1185">Reference proteome</keyword>
<evidence type="ECO:0000313" key="1">
    <source>
        <dbReference type="Proteomes" id="UP000694843"/>
    </source>
</evidence>